<name>A0AAN8F8X1_9EURO</name>
<evidence type="ECO:0000259" key="3">
    <source>
        <dbReference type="Pfam" id="PF25043"/>
    </source>
</evidence>
<protein>
    <recommendedName>
        <fullName evidence="6">DUF2828 domain-containing protein</fullName>
    </recommendedName>
</protein>
<comment type="caution">
    <text evidence="4">The sequence shown here is derived from an EMBL/GenBank/DDBJ whole genome shotgun (WGS) entry which is preliminary data.</text>
</comment>
<evidence type="ECO:0000256" key="1">
    <source>
        <dbReference type="SAM" id="MobiDB-lite"/>
    </source>
</evidence>
<proteinExistence type="predicted"/>
<organism evidence="4 5">
    <name type="scientific">Knufia fluminis</name>
    <dbReference type="NCBI Taxonomy" id="191047"/>
    <lineage>
        <taxon>Eukaryota</taxon>
        <taxon>Fungi</taxon>
        <taxon>Dikarya</taxon>
        <taxon>Ascomycota</taxon>
        <taxon>Pezizomycotina</taxon>
        <taxon>Eurotiomycetes</taxon>
        <taxon>Chaetothyriomycetidae</taxon>
        <taxon>Chaetothyriales</taxon>
        <taxon>Trichomeriaceae</taxon>
        <taxon>Knufia</taxon>
    </lineage>
</organism>
<reference evidence="4 5" key="1">
    <citation type="submission" date="2022-12" db="EMBL/GenBank/DDBJ databases">
        <title>Genomic features and morphological characterization of a novel Knufia sp. strain isolated from spacecraft assembly facility.</title>
        <authorList>
            <person name="Teixeira M."/>
            <person name="Chander A.M."/>
            <person name="Stajich J.E."/>
            <person name="Venkateswaran K."/>
        </authorList>
    </citation>
    <scope>NUCLEOTIDE SEQUENCE [LARGE SCALE GENOMIC DNA]</scope>
    <source>
        <strain evidence="4 5">FJI-L2-BK-P2</strain>
    </source>
</reference>
<feature type="region of interest" description="Disordered" evidence="1">
    <location>
        <begin position="751"/>
        <end position="773"/>
    </location>
</feature>
<sequence>MATPAQEQKAFLKSTSPVYFPAHPALSYSAEDFDAFLREDVEKFQPATVGAESKAENAEAVDDATTLVSEPSATTTGEVREALGDMDIEKDTTDTAQHPFMEAIQDSNNEPARDMENIMQTENADLAYRSTTEPIVDLFYELEEVVSGPRLRELLEAAWQKDSLSTLKIIFNARSIHLGKSSRLTTYKCFGWLAQNHPVTLLTNLQWLSRPVIEKKVGEKKEREDEDDMVLVEAEKDENDPSRFDVKNGVAHGYWKDLLNVLALAVEGKLDVLADPRDVLNIEQAGKKSERVWDTTKAKQLRKDTKATRHAAAVKAFEDHSFYRALHLTVARLFADQLKSDLALLRSDDKKALRQVSLCAKWAPSLGLFHDKHTFIVSTIAEFLHPQSEFADVSDRELYLRHAREAYRKDVSALRKALEVVERDIADEKFENIKYDRVPSLAMNRYAGLFAKKDTERFDEYIGHVAEGKKNMSGATLLPSVLISKVRATQSAYSVGRVSATAKKGGAKAMVEAKMAEIDAKVADGQWKTLVQRIKDSGTLENSIAVADVSGSMTSPRQSDGSTPMDTSIGLSLLLAEVTAPPFGGSFITFSSKPTVEQIKGNTLQEKVANLEAADWEMDTDFVAVFDKLILPMAKKHNVKQEDMVKQVFVFSDMQFNSASRGADKWSTSYERIKKDFEAAGYQMPKLIFWNLAGGRAGVTRHGDPTAPKPVTADEEGTALVSGYSQGMLKVFLDNGAFEDPEAEEEIVEAEAKEGEDGDMVQVTKKQKTDPMSTVRKAISHKGYSMLKVAD</sequence>
<dbReference type="InterPro" id="IPR058580">
    <property type="entry name" value="DUF2828"/>
</dbReference>
<evidence type="ECO:0000313" key="5">
    <source>
        <dbReference type="Proteomes" id="UP001316803"/>
    </source>
</evidence>
<dbReference type="InterPro" id="IPR011205">
    <property type="entry name" value="UCP015417_vWA"/>
</dbReference>
<dbReference type="AlphaFoldDB" id="A0AAN8F8X1"/>
<dbReference type="Pfam" id="PF11443">
    <property type="entry name" value="DUF2828"/>
    <property type="match status" value="1"/>
</dbReference>
<evidence type="ECO:0000313" key="4">
    <source>
        <dbReference type="EMBL" id="KAK5953516.1"/>
    </source>
</evidence>
<accession>A0AAN8F8X1</accession>
<dbReference type="EMBL" id="JAKLMC020000011">
    <property type="protein sequence ID" value="KAK5953516.1"/>
    <property type="molecule type" value="Genomic_DNA"/>
</dbReference>
<dbReference type="InterPro" id="IPR056690">
    <property type="entry name" value="DUF7788"/>
</dbReference>
<dbReference type="PANTHER" id="PTHR31373">
    <property type="entry name" value="OS06G0652100 PROTEIN"/>
    <property type="match status" value="1"/>
</dbReference>
<keyword evidence="5" id="KW-1185">Reference proteome</keyword>
<evidence type="ECO:0000259" key="2">
    <source>
        <dbReference type="Pfam" id="PF11443"/>
    </source>
</evidence>
<dbReference type="Pfam" id="PF25043">
    <property type="entry name" value="DUF7788"/>
    <property type="match status" value="1"/>
</dbReference>
<dbReference type="PANTHER" id="PTHR31373:SF27">
    <property type="entry name" value="TROVE DOMAIN-CONTAINING PROTEIN"/>
    <property type="match status" value="1"/>
</dbReference>
<gene>
    <name evidence="4" type="ORF">OHC33_005460</name>
</gene>
<feature type="domain" description="DUF7788" evidence="3">
    <location>
        <begin position="542"/>
        <end position="779"/>
    </location>
</feature>
<evidence type="ECO:0008006" key="6">
    <source>
        <dbReference type="Google" id="ProtNLM"/>
    </source>
</evidence>
<feature type="domain" description="DUF2828" evidence="2">
    <location>
        <begin position="121"/>
        <end position="540"/>
    </location>
</feature>
<dbReference type="Proteomes" id="UP001316803">
    <property type="component" value="Unassembled WGS sequence"/>
</dbReference>